<organism evidence="3 4">
    <name type="scientific">Volvox reticuliferus</name>
    <dbReference type="NCBI Taxonomy" id="1737510"/>
    <lineage>
        <taxon>Eukaryota</taxon>
        <taxon>Viridiplantae</taxon>
        <taxon>Chlorophyta</taxon>
        <taxon>core chlorophytes</taxon>
        <taxon>Chlorophyceae</taxon>
        <taxon>CS clade</taxon>
        <taxon>Chlamydomonadales</taxon>
        <taxon>Volvocaceae</taxon>
        <taxon>Volvox</taxon>
    </lineage>
</organism>
<dbReference type="PANTHER" id="PTHR34491">
    <property type="entry name" value="A-TYPE INCLUSION PROTEIN, PUTATIVE-RELATED"/>
    <property type="match status" value="1"/>
</dbReference>
<feature type="compositionally biased region" description="Low complexity" evidence="2">
    <location>
        <begin position="918"/>
        <end position="929"/>
    </location>
</feature>
<feature type="compositionally biased region" description="Low complexity" evidence="2">
    <location>
        <begin position="1993"/>
        <end position="2002"/>
    </location>
</feature>
<feature type="compositionally biased region" description="Basic and acidic residues" evidence="2">
    <location>
        <begin position="848"/>
        <end position="858"/>
    </location>
</feature>
<feature type="region of interest" description="Disordered" evidence="2">
    <location>
        <begin position="812"/>
        <end position="872"/>
    </location>
</feature>
<feature type="compositionally biased region" description="Low complexity" evidence="2">
    <location>
        <begin position="941"/>
        <end position="970"/>
    </location>
</feature>
<feature type="region of interest" description="Disordered" evidence="2">
    <location>
        <begin position="471"/>
        <end position="509"/>
    </location>
</feature>
<dbReference type="PANTHER" id="PTHR34491:SF74">
    <property type="entry name" value="DUF4456 DOMAIN-CONTAINING PROTEIN"/>
    <property type="match status" value="1"/>
</dbReference>
<feature type="compositionally biased region" description="Basic residues" evidence="2">
    <location>
        <begin position="1892"/>
        <end position="1903"/>
    </location>
</feature>
<accession>A0A8J4FG83</accession>
<comment type="caution">
    <text evidence="3">The sequence shown here is derived from an EMBL/GenBank/DDBJ whole genome shotgun (WGS) entry which is preliminary data.</text>
</comment>
<evidence type="ECO:0008006" key="5">
    <source>
        <dbReference type="Google" id="ProtNLM"/>
    </source>
</evidence>
<feature type="compositionally biased region" description="Gly residues" evidence="2">
    <location>
        <begin position="315"/>
        <end position="330"/>
    </location>
</feature>
<evidence type="ECO:0000313" key="4">
    <source>
        <dbReference type="Proteomes" id="UP000747110"/>
    </source>
</evidence>
<feature type="region of interest" description="Disordered" evidence="2">
    <location>
        <begin position="428"/>
        <end position="452"/>
    </location>
</feature>
<feature type="compositionally biased region" description="Low complexity" evidence="2">
    <location>
        <begin position="234"/>
        <end position="245"/>
    </location>
</feature>
<feature type="region of interest" description="Disordered" evidence="2">
    <location>
        <begin position="1463"/>
        <end position="1514"/>
    </location>
</feature>
<sequence>MEALDKFVYAPPNGKLARRLAQMAELGGCESSPIHIASMASCALLLKTSACTRSLAVCEDGAAVRVVHRKEQPGHQDTNKGSESPDKHQQVASMYRLTHAIVGDTPGAASFLAEGPLRTWLSDGCHTSLVCLGLSSSTRPTTRSSPTTSPDSTTQLPGATPACLYAGFLQSTAGAIAPTPVEAALPAALEVLLGLERPSVLLECLHAAFSGRTGASGVALWCFELYDANAGSHSYSSDSISDSVDGPGGVRSNRGAGDRGSGAWRRGVVAARPGDGGIGGNGGGGRWRDLMAEAVAETVAQASQESATKSAASVGSGGGRGSTAGSGGGKARAHGVTRGSAGAAATSIAAVKGPARVASVAEAIAALHAAFCRSSLWRRRDPSRRCPSAATSAAVAAQGPLLEPAIGLGSSAAAQIFVRLGLRLPSQAEKMQHHHQQGGAASGSGPAARGEAVQRSWTTLDLVFIGCAKPQPQQHQAPATATDTNKDIGGPAPASGPSGPPGSGGGVGLALGQVRELLSELVARQDGETGIPRPLRSTSRPQSNDLCLQLAHLLAGNVAPHLLLVLPASLPDAEEDPTGNQYALGTLELFSRARAIRTVITKSEPPPPLYGASLAEPFAASSPRDSDRQVASLMRLRHSQEMKDVVRAYRRGAATEPGTPPAGGAVAPFDSDTTTSTAAAADTIRTSMSGSSRCTTSAASAGGSDSVLAVPGMQSRDGTGILGPMDFRLIAATSSHTASALPASFRAVPLESSRWSADPHRDKSEPPSPPGADGRSSGGPQDSAGNHIGMYMRTMGPAAGARPTRQQLDANTRHGHVGRTPSPTVPPQLGKHPCGGGSGRGKAAPPAHGDENATRRTDNQQQTDAKGASSLVGGLSRLQRRLESLQKSRILREAEAALTTTATATATAVARADRYASAPGAASHGSSSGAAGGDSDRDSSRSASARGIDSASDGLCDSSSSRGRAVAAAVPLQPHASSTLAQTANAPPDGASTMRRYSGGVPRSQLGSWYVQQQQQQQQQPLQQTVLSQLQAGLVRQVAPVVVAAPAANTAAVASAAASPSPASAATIAALAEERLARLRSEFEQLYEGLVSKVLQDSPSAAADATHAAVDRNGPDVSHPAQLSEQPPPPPPPPPPPRPLSASLHSQQPGIIQACRAVSTVTEAAAAAEAPNAFPPRSGQQAATDKMESCGSQTSRFLDTESAPSALELYGRGSRDLAPVSAVGGAALTTALASASPAKPKATSYNGGGGGSTQNGAAHNLRSNGSGSGNIVANWINANVSVSIGAGGGGSGKPSSDIAGDRRRSSTAAAWRPPSATSPRPSSGVAWAALPHAVPGQGLYGALLAGYAAEGLEKPVAGPRPKFRAAQAAGGGGGRSPPSDTIRYCTDKGRDEDYATIGGGGAVILSEDSVDKAARGSGGTGGGISGTGTGESDWHRLRPPGEGGFPKSGDAAAVVATAVSAHDSGSTGAGAVGTTLSPSNNTSGLEHLLDSSSNSSGGGNGIQEAVREEDSDGSAAFGALSGAVAMAAAGGTGLQNPAWGQSVLREDGKVMDLKGDGESGSGELLAAWPSAGATEFRRRSRTIGSLGGTCGGAGGVLSSEGSGDDASLGSWNPRIAHDAMSIAAALSSPSSPQPQPTAPLPATPSGGGSAAANPTRVVAGTPELSPSRLGCKTSPLNSAAWTAVNMHTTAASSQTVSPSAASAASLPQAESCKTRPQAARSSTVAATVAAASEAPNAGTVPLRQRNQALLGVLERAAAGSEALQEKLYDAQVELMELRTLMEVQQATHDEEVARLRRHLRRAAVAEAEAEGTTSVLAATPTGTGGRCGERRLAAAEASAASAALAALMAAYEEDIDGLRRQVADLIAGQRDLAILCAEQDLAALAMDAVRSRRRDPHQHHLPKQHAAGDAIAAASTGGGGAASSAYPTSFKAAALSARDVAPASGGTAVGSGDGPKGAVDALATPHSRAALSPARGRLLAAAPSPSSSPPQEPQQQQQQQQQRRQRQHQAEQPRPQTRLRSRSAGPERGGACRRRHSCGPKVGGASTPSTSSPFRIGVAATAAAGPAPPRSRSRLGASADSAHTYMYRYRYTDGADSDASLEGLGGGDGCSNGVAGEAGGRWWLLSGTARGSTPRAVSAGNAEVAWQRGQKEMGALRSALRQAHRREAQLRTALAAAQQQRRAALLQARLAAGEGARRRWLETQAADLANQLASARADAAAAAASRDAAARDSQQLLAENDVLAAQLDGMRRLAESFAQLAGRAHDLDAKLDQDLDRDPVPPGWLRAAVA</sequence>
<keyword evidence="4" id="KW-1185">Reference proteome</keyword>
<protein>
    <recommendedName>
        <fullName evidence="5">Kinesin motor domain-containing protein</fullName>
    </recommendedName>
</protein>
<feature type="region of interest" description="Disordered" evidence="2">
    <location>
        <begin position="1234"/>
        <end position="1263"/>
    </location>
</feature>
<feature type="region of interest" description="Disordered" evidence="2">
    <location>
        <begin position="301"/>
        <end position="335"/>
    </location>
</feature>
<feature type="compositionally biased region" description="Low complexity" evidence="2">
    <location>
        <begin position="653"/>
        <end position="706"/>
    </location>
</feature>
<reference evidence="3" key="1">
    <citation type="journal article" date="2021" name="Proc. Natl. Acad. Sci. U.S.A.">
        <title>Three genomes in the algal genus Volvox reveal the fate of a haploid sex-determining region after a transition to homothallism.</title>
        <authorList>
            <person name="Yamamoto K."/>
            <person name="Hamaji T."/>
            <person name="Kawai-Toyooka H."/>
            <person name="Matsuzaki R."/>
            <person name="Takahashi F."/>
            <person name="Nishimura Y."/>
            <person name="Kawachi M."/>
            <person name="Noguchi H."/>
            <person name="Minakuchi Y."/>
            <person name="Umen J.G."/>
            <person name="Toyoda A."/>
            <person name="Nozaki H."/>
        </authorList>
    </citation>
    <scope>NUCLEOTIDE SEQUENCE</scope>
    <source>
        <strain evidence="3">NIES-3786</strain>
    </source>
</reference>
<dbReference type="Proteomes" id="UP000747110">
    <property type="component" value="Unassembled WGS sequence"/>
</dbReference>
<feature type="region of interest" description="Disordered" evidence="2">
    <location>
        <begin position="653"/>
        <end position="711"/>
    </location>
</feature>
<feature type="region of interest" description="Disordered" evidence="2">
    <location>
        <begin position="1167"/>
        <end position="1199"/>
    </location>
</feature>
<evidence type="ECO:0000256" key="2">
    <source>
        <dbReference type="SAM" id="MobiDB-lite"/>
    </source>
</evidence>
<feature type="compositionally biased region" description="Polar residues" evidence="2">
    <location>
        <begin position="1254"/>
        <end position="1263"/>
    </location>
</feature>
<feature type="coiled-coil region" evidence="1">
    <location>
        <begin position="1841"/>
        <end position="1868"/>
    </location>
</feature>
<dbReference type="EMBL" id="BNCP01000007">
    <property type="protein sequence ID" value="GIL75058.1"/>
    <property type="molecule type" value="Genomic_DNA"/>
</dbReference>
<feature type="compositionally biased region" description="Low complexity" evidence="2">
    <location>
        <begin position="1234"/>
        <end position="1244"/>
    </location>
</feature>
<feature type="region of interest" description="Disordered" evidence="2">
    <location>
        <begin position="1625"/>
        <end position="1671"/>
    </location>
</feature>
<feature type="region of interest" description="Disordered" evidence="2">
    <location>
        <begin position="1979"/>
        <end position="2053"/>
    </location>
</feature>
<evidence type="ECO:0000256" key="1">
    <source>
        <dbReference type="SAM" id="Coils"/>
    </source>
</evidence>
<feature type="compositionally biased region" description="Pro residues" evidence="2">
    <location>
        <begin position="1126"/>
        <end position="1139"/>
    </location>
</feature>
<feature type="region of interest" description="Disordered" evidence="2">
    <location>
        <begin position="1412"/>
        <end position="1449"/>
    </location>
</feature>
<feature type="region of interest" description="Disordered" evidence="2">
    <location>
        <begin position="70"/>
        <end position="89"/>
    </location>
</feature>
<feature type="compositionally biased region" description="Low complexity" evidence="2">
    <location>
        <begin position="1306"/>
        <end position="1323"/>
    </location>
</feature>
<feature type="compositionally biased region" description="Gly residues" evidence="2">
    <location>
        <begin position="274"/>
        <end position="283"/>
    </location>
</feature>
<feature type="region of interest" description="Disordered" evidence="2">
    <location>
        <begin position="1892"/>
        <end position="1925"/>
    </location>
</feature>
<feature type="region of interest" description="Disordered" evidence="2">
    <location>
        <begin position="1354"/>
        <end position="1382"/>
    </location>
</feature>
<proteinExistence type="predicted"/>
<feature type="compositionally biased region" description="Pro residues" evidence="2">
    <location>
        <begin position="1631"/>
        <end position="1642"/>
    </location>
</feature>
<evidence type="ECO:0000313" key="3">
    <source>
        <dbReference type="EMBL" id="GIL75058.1"/>
    </source>
</evidence>
<name>A0A8J4FG83_9CHLO</name>
<feature type="region of interest" description="Disordered" evidence="2">
    <location>
        <begin position="234"/>
        <end position="283"/>
    </location>
</feature>
<feature type="compositionally biased region" description="Low complexity" evidence="2">
    <location>
        <begin position="471"/>
        <end position="497"/>
    </location>
</feature>
<feature type="compositionally biased region" description="Low complexity" evidence="2">
    <location>
        <begin position="136"/>
        <end position="154"/>
    </location>
</feature>
<feature type="compositionally biased region" description="Gly residues" evidence="2">
    <location>
        <begin position="1416"/>
        <end position="1429"/>
    </location>
</feature>
<feature type="region of interest" description="Disordered" evidence="2">
    <location>
        <begin position="1102"/>
        <end position="1147"/>
    </location>
</feature>
<keyword evidence="1" id="KW-0175">Coiled coil</keyword>
<feature type="region of interest" description="Disordered" evidence="2">
    <location>
        <begin position="918"/>
        <end position="999"/>
    </location>
</feature>
<feature type="compositionally biased region" description="Polar residues" evidence="2">
    <location>
        <begin position="975"/>
        <end position="985"/>
    </location>
</feature>
<feature type="region of interest" description="Disordered" evidence="2">
    <location>
        <begin position="752"/>
        <end position="789"/>
    </location>
</feature>
<dbReference type="OrthoDB" id="553039at2759"/>
<feature type="region of interest" description="Disordered" evidence="2">
    <location>
        <begin position="1285"/>
        <end position="1324"/>
    </location>
</feature>
<feature type="region of interest" description="Disordered" evidence="2">
    <location>
        <begin position="136"/>
        <end position="156"/>
    </location>
</feature>
<gene>
    <name evidence="3" type="ORF">Vretifemale_4899</name>
</gene>